<dbReference type="EMBL" id="JAACJK010000116">
    <property type="protein sequence ID" value="KAF5330146.1"/>
    <property type="molecule type" value="Genomic_DNA"/>
</dbReference>
<accession>A0A8H5FAW6</accession>
<name>A0A8H5FAW6_9AGAR</name>
<evidence type="ECO:0000313" key="3">
    <source>
        <dbReference type="Proteomes" id="UP000541558"/>
    </source>
</evidence>
<dbReference type="InterPro" id="IPR001810">
    <property type="entry name" value="F-box_dom"/>
</dbReference>
<feature type="domain" description="F-box" evidence="1">
    <location>
        <begin position="21"/>
        <end position="67"/>
    </location>
</feature>
<dbReference type="AlphaFoldDB" id="A0A8H5FAW6"/>
<dbReference type="Proteomes" id="UP000541558">
    <property type="component" value="Unassembled WGS sequence"/>
</dbReference>
<protein>
    <recommendedName>
        <fullName evidence="1">F-box domain-containing protein</fullName>
    </recommendedName>
</protein>
<comment type="caution">
    <text evidence="2">The sequence shown here is derived from an EMBL/GenBank/DDBJ whole genome shotgun (WGS) entry which is preliminary data.</text>
</comment>
<sequence>MIVPGPAHVDSSLLQTTMPLFRGLLVLPPELLLSIFQHIDPPDLFSLGQTCGRIRSLASNRHLWESALKTTCRLNQLFEPSYHPIAALSLAEVQSVALGPWSSSDSFASLSSPYLGHGSSSPQVGHPPPRRQRIWNMILLCEWEDNTEMQDICVVPGGRYVLGSTETLVCIWDLGQNTGSPLGASANKDGSMGRYDPVYSPVPAHLLHAPTGSMIWSMSEPTPVGSSSFRFVTGQNSSFCVYEVGPLPSDCYIRRIATLFLAPTLSLDDLWIQGDRLFIQYREGLLVWDFILSTYVAVPTRGDVSMITTRGDFFVAWEGLNTGVWSIPPLRPLPPDKDPMDLPELTSPVEFINGIDFNLILNEGLDHRPACRIRIPSPWYSFPSNAVEFIFLCEEDAEQRVSIERYIMNITSGEGIGSPSTLISSSHPIPVLLAPEYEGYRTLCGSLAATVTTGLPPHGEVRAIHSVGDGFRSRPKGAGIVDKVRYGSQGIGVVGAEIISYCPGSGRVACVPINADVAETQPRIICIGY</sequence>
<evidence type="ECO:0000259" key="1">
    <source>
        <dbReference type="PROSITE" id="PS50181"/>
    </source>
</evidence>
<reference evidence="2 3" key="1">
    <citation type="journal article" date="2020" name="ISME J.">
        <title>Uncovering the hidden diversity of litter-decomposition mechanisms in mushroom-forming fungi.</title>
        <authorList>
            <person name="Floudas D."/>
            <person name="Bentzer J."/>
            <person name="Ahren D."/>
            <person name="Johansson T."/>
            <person name="Persson P."/>
            <person name="Tunlid A."/>
        </authorList>
    </citation>
    <scope>NUCLEOTIDE SEQUENCE [LARGE SCALE GENOMIC DNA]</scope>
    <source>
        <strain evidence="2 3">CBS 175.51</strain>
    </source>
</reference>
<gene>
    <name evidence="2" type="ORF">D9611_010654</name>
</gene>
<organism evidence="2 3">
    <name type="scientific">Ephemerocybe angulata</name>
    <dbReference type="NCBI Taxonomy" id="980116"/>
    <lineage>
        <taxon>Eukaryota</taxon>
        <taxon>Fungi</taxon>
        <taxon>Dikarya</taxon>
        <taxon>Basidiomycota</taxon>
        <taxon>Agaricomycotina</taxon>
        <taxon>Agaricomycetes</taxon>
        <taxon>Agaricomycetidae</taxon>
        <taxon>Agaricales</taxon>
        <taxon>Agaricineae</taxon>
        <taxon>Psathyrellaceae</taxon>
        <taxon>Ephemerocybe</taxon>
    </lineage>
</organism>
<proteinExistence type="predicted"/>
<dbReference type="SUPFAM" id="SSF81383">
    <property type="entry name" value="F-box domain"/>
    <property type="match status" value="1"/>
</dbReference>
<keyword evidence="3" id="KW-1185">Reference proteome</keyword>
<dbReference type="SMART" id="SM00256">
    <property type="entry name" value="FBOX"/>
    <property type="match status" value="1"/>
</dbReference>
<dbReference type="InterPro" id="IPR036047">
    <property type="entry name" value="F-box-like_dom_sf"/>
</dbReference>
<dbReference type="Gene3D" id="1.20.1280.50">
    <property type="match status" value="1"/>
</dbReference>
<dbReference type="Pfam" id="PF12937">
    <property type="entry name" value="F-box-like"/>
    <property type="match status" value="1"/>
</dbReference>
<dbReference type="PROSITE" id="PS50181">
    <property type="entry name" value="FBOX"/>
    <property type="match status" value="1"/>
</dbReference>
<dbReference type="OrthoDB" id="2688364at2759"/>
<evidence type="ECO:0000313" key="2">
    <source>
        <dbReference type="EMBL" id="KAF5330146.1"/>
    </source>
</evidence>